<dbReference type="RefSeq" id="WP_143917915.1">
    <property type="nucleotide sequence ID" value="NZ_CANMIK010000054.1"/>
</dbReference>
<evidence type="ECO:0000313" key="3">
    <source>
        <dbReference type="Proteomes" id="UP000318833"/>
    </source>
</evidence>
<evidence type="ECO:0000313" key="2">
    <source>
        <dbReference type="EMBL" id="TSE05679.1"/>
    </source>
</evidence>
<reference evidence="2 3" key="1">
    <citation type="submission" date="2019-07" db="EMBL/GenBank/DDBJ databases">
        <title>The draft genome sequence of Aquimarina algiphila M91.</title>
        <authorList>
            <person name="Meng X."/>
        </authorList>
    </citation>
    <scope>NUCLEOTIDE SEQUENCE [LARGE SCALE GENOMIC DNA]</scope>
    <source>
        <strain evidence="2 3">M91</strain>
    </source>
</reference>
<dbReference type="AlphaFoldDB" id="A0A554VEY2"/>
<gene>
    <name evidence="2" type="ORF">FOF46_21870</name>
</gene>
<accession>A0A554VEY2</accession>
<dbReference type="EMBL" id="VLNR01000056">
    <property type="protein sequence ID" value="TSE05679.1"/>
    <property type="molecule type" value="Genomic_DNA"/>
</dbReference>
<proteinExistence type="predicted"/>
<keyword evidence="1" id="KW-0175">Coiled coil</keyword>
<protein>
    <submittedName>
        <fullName evidence="2">Uncharacterized protein</fullName>
    </submittedName>
</protein>
<dbReference type="Proteomes" id="UP000318833">
    <property type="component" value="Unassembled WGS sequence"/>
</dbReference>
<comment type="caution">
    <text evidence="2">The sequence shown here is derived from an EMBL/GenBank/DDBJ whole genome shotgun (WGS) entry which is preliminary data.</text>
</comment>
<organism evidence="2 3">
    <name type="scientific">Aquimarina algiphila</name>
    <dbReference type="NCBI Taxonomy" id="2047982"/>
    <lineage>
        <taxon>Bacteria</taxon>
        <taxon>Pseudomonadati</taxon>
        <taxon>Bacteroidota</taxon>
        <taxon>Flavobacteriia</taxon>
        <taxon>Flavobacteriales</taxon>
        <taxon>Flavobacteriaceae</taxon>
        <taxon>Aquimarina</taxon>
    </lineage>
</organism>
<dbReference type="SUPFAM" id="SSF75712">
    <property type="entry name" value="Rad50 coiled-coil Zn hook"/>
    <property type="match status" value="1"/>
</dbReference>
<feature type="coiled-coil region" evidence="1">
    <location>
        <begin position="41"/>
        <end position="93"/>
    </location>
</feature>
<dbReference type="OrthoDB" id="1367676at2"/>
<keyword evidence="3" id="KW-1185">Reference proteome</keyword>
<name>A0A554VEY2_9FLAO</name>
<sequence>MKEFLTNHIESILGFLFGAGGLFSAWAERKKRKQELVQAEIQSQQQVVDLYQEALDDLKKRYDEKFSELEGEIKQLRTNLDLWKGKYRTLKSEFDAYRKAHEN</sequence>
<evidence type="ECO:0000256" key="1">
    <source>
        <dbReference type="SAM" id="Coils"/>
    </source>
</evidence>